<dbReference type="Proteomes" id="UP000035800">
    <property type="component" value="Chromosome I"/>
</dbReference>
<sequence length="44" mass="5516">MTKFDFKPLRTRKRFRSDFKERVAIERLFYERMFVTIGRKAPVF</sequence>
<dbReference type="KEGG" id="lst:LSS_09993"/>
<dbReference type="PATRIC" id="fig|758847.3.peg.2092"/>
<evidence type="ECO:0000313" key="1">
    <source>
        <dbReference type="EMBL" id="EKT86971.1"/>
    </source>
</evidence>
<dbReference type="EMBL" id="CP006694">
    <property type="protein sequence ID" value="EKT86971.1"/>
    <property type="molecule type" value="Genomic_DNA"/>
</dbReference>
<proteinExistence type="predicted"/>
<organism evidence="1 2">
    <name type="scientific">Leptospira santarosai serovar Shermani str. LT 821</name>
    <dbReference type="NCBI Taxonomy" id="758847"/>
    <lineage>
        <taxon>Bacteria</taxon>
        <taxon>Pseudomonadati</taxon>
        <taxon>Spirochaetota</taxon>
        <taxon>Spirochaetia</taxon>
        <taxon>Leptospirales</taxon>
        <taxon>Leptospiraceae</taxon>
        <taxon>Leptospira</taxon>
    </lineage>
</organism>
<gene>
    <name evidence="1" type="ORF">LSS_09993</name>
</gene>
<reference evidence="1 2" key="1">
    <citation type="journal article" date="2012" name="Gene">
        <title>Sequence of Leptospira santarosai serovar Shermani genome and prediction of virulence-associated genes.</title>
        <authorList>
            <person name="Chou L.F."/>
            <person name="Chen Y.T."/>
            <person name="Lu C.W."/>
            <person name="Ko Y.C."/>
            <person name="Tang C.Y."/>
            <person name="Pan M.J."/>
            <person name="Tian Y.C."/>
            <person name="Chiu C.H."/>
            <person name="Hung C.C."/>
            <person name="Yang C.W."/>
        </authorList>
    </citation>
    <scope>NUCLEOTIDE SEQUENCE [LARGE SCALE GENOMIC DNA]</scope>
    <source>
        <strain evidence="1">LT 821</strain>
    </source>
</reference>
<dbReference type="AlphaFoldDB" id="K8Y1R0"/>
<reference evidence="1 2" key="2">
    <citation type="journal article" date="2014" name="Emerg. Microbes Infect.">
        <title>Potential impact on kidney infection: a whole-genome analysis of Leptospira santarosai serovar Shermani.</title>
        <authorList>
            <person name="Chou L.F."/>
            <person name="Chen T.W."/>
            <person name="Ko Y.C."/>
            <person name="Pan M.J."/>
            <person name="Tian Y.C."/>
            <person name="Chiu C.H."/>
            <person name="Tang P."/>
            <person name="Hung C.C."/>
            <person name="Yang C.W."/>
        </authorList>
    </citation>
    <scope>NUCLEOTIDE SEQUENCE</scope>
    <source>
        <strain evidence="1 2">LT 821</strain>
    </source>
</reference>
<evidence type="ECO:0000313" key="2">
    <source>
        <dbReference type="Proteomes" id="UP000035800"/>
    </source>
</evidence>
<name>K8Y1R0_9LEPT</name>
<protein>
    <submittedName>
        <fullName evidence="1">Uncharacterized protein</fullName>
    </submittedName>
</protein>
<accession>K8Y1R0</accession>